<evidence type="ECO:0000313" key="2">
    <source>
        <dbReference type="Proteomes" id="UP000197138"/>
    </source>
</evidence>
<comment type="caution">
    <text evidence="1">The sequence shown here is derived from an EMBL/GenBank/DDBJ whole genome shotgun (WGS) entry which is preliminary data.</text>
</comment>
<organism evidence="1 2">
    <name type="scientific">Punica granatum</name>
    <name type="common">Pomegranate</name>
    <dbReference type="NCBI Taxonomy" id="22663"/>
    <lineage>
        <taxon>Eukaryota</taxon>
        <taxon>Viridiplantae</taxon>
        <taxon>Streptophyta</taxon>
        <taxon>Embryophyta</taxon>
        <taxon>Tracheophyta</taxon>
        <taxon>Spermatophyta</taxon>
        <taxon>Magnoliopsida</taxon>
        <taxon>eudicotyledons</taxon>
        <taxon>Gunneridae</taxon>
        <taxon>Pentapetalae</taxon>
        <taxon>rosids</taxon>
        <taxon>malvids</taxon>
        <taxon>Myrtales</taxon>
        <taxon>Lythraceae</taxon>
        <taxon>Punica</taxon>
    </lineage>
</organism>
<reference evidence="2" key="1">
    <citation type="journal article" date="2017" name="Plant J.">
        <title>The pomegranate (Punica granatum L.) genome and the genomics of punicalagin biosynthesis.</title>
        <authorList>
            <person name="Qin G."/>
            <person name="Xu C."/>
            <person name="Ming R."/>
            <person name="Tang H."/>
            <person name="Guyot R."/>
            <person name="Kramer E.M."/>
            <person name="Hu Y."/>
            <person name="Yi X."/>
            <person name="Qi Y."/>
            <person name="Xu X."/>
            <person name="Gao Z."/>
            <person name="Pan H."/>
            <person name="Jian J."/>
            <person name="Tian Y."/>
            <person name="Yue Z."/>
            <person name="Xu Y."/>
        </authorList>
    </citation>
    <scope>NUCLEOTIDE SEQUENCE [LARGE SCALE GENOMIC DNA]</scope>
    <source>
        <strain evidence="2">cv. Dabenzi</strain>
    </source>
</reference>
<dbReference type="Proteomes" id="UP000197138">
    <property type="component" value="Unassembled WGS sequence"/>
</dbReference>
<proteinExistence type="predicted"/>
<dbReference type="EMBL" id="MTKT01005739">
    <property type="protein sequence ID" value="OWM65039.1"/>
    <property type="molecule type" value="Genomic_DNA"/>
</dbReference>
<accession>A0A218VXN1</accession>
<sequence length="82" mass="9739">MLHFSNLNQNMFSSQELTSKGLIRKRYVSINKSRSEYGIRRVDARRDPFRQAAAQQWGATWPVGVRPENRFPTCTKRIRDRR</sequence>
<dbReference type="AlphaFoldDB" id="A0A218VXN1"/>
<name>A0A218VXN1_PUNGR</name>
<evidence type="ECO:0000313" key="1">
    <source>
        <dbReference type="EMBL" id="OWM65039.1"/>
    </source>
</evidence>
<protein>
    <submittedName>
        <fullName evidence="1">Uncharacterized protein</fullName>
    </submittedName>
</protein>
<gene>
    <name evidence="1" type="ORF">CDL15_Pgr028757</name>
</gene>